<evidence type="ECO:0000313" key="2">
    <source>
        <dbReference type="EMBL" id="KAK2944638.1"/>
    </source>
</evidence>
<feature type="compositionally biased region" description="Basic and acidic residues" evidence="1">
    <location>
        <begin position="82"/>
        <end position="92"/>
    </location>
</feature>
<protein>
    <submittedName>
        <fullName evidence="2">Uncharacterized protein</fullName>
    </submittedName>
</protein>
<organism evidence="2 3">
    <name type="scientific">Blattamonas nauphoetae</name>
    <dbReference type="NCBI Taxonomy" id="2049346"/>
    <lineage>
        <taxon>Eukaryota</taxon>
        <taxon>Metamonada</taxon>
        <taxon>Preaxostyla</taxon>
        <taxon>Oxymonadida</taxon>
        <taxon>Blattamonas</taxon>
    </lineage>
</organism>
<feature type="compositionally biased region" description="Basic and acidic residues" evidence="1">
    <location>
        <begin position="35"/>
        <end position="58"/>
    </location>
</feature>
<feature type="compositionally biased region" description="Basic residues" evidence="1">
    <location>
        <begin position="67"/>
        <end position="81"/>
    </location>
</feature>
<gene>
    <name evidence="2" type="ORF">BLNAU_20437</name>
</gene>
<accession>A0ABQ9WZ78</accession>
<feature type="compositionally biased region" description="Basic and acidic residues" evidence="1">
    <location>
        <begin position="9"/>
        <end position="25"/>
    </location>
</feature>
<evidence type="ECO:0000256" key="1">
    <source>
        <dbReference type="SAM" id="MobiDB-lite"/>
    </source>
</evidence>
<name>A0ABQ9WZ78_9EUKA</name>
<sequence length="92" mass="11038">MKIFGSEYSFHESEEGVDEKEKGEEDEKEVENEEAERLAREKAEEEEAVTERDFKRLQDEEEGGRNWKMRSARERKKKGKTRKNDLDKKTRN</sequence>
<feature type="region of interest" description="Disordered" evidence="1">
    <location>
        <begin position="1"/>
        <end position="92"/>
    </location>
</feature>
<dbReference type="Proteomes" id="UP001281761">
    <property type="component" value="Unassembled WGS sequence"/>
</dbReference>
<evidence type="ECO:0000313" key="3">
    <source>
        <dbReference type="Proteomes" id="UP001281761"/>
    </source>
</evidence>
<dbReference type="EMBL" id="JARBJD010000290">
    <property type="protein sequence ID" value="KAK2944638.1"/>
    <property type="molecule type" value="Genomic_DNA"/>
</dbReference>
<keyword evidence="3" id="KW-1185">Reference proteome</keyword>
<comment type="caution">
    <text evidence="2">The sequence shown here is derived from an EMBL/GenBank/DDBJ whole genome shotgun (WGS) entry which is preliminary data.</text>
</comment>
<reference evidence="2 3" key="1">
    <citation type="journal article" date="2022" name="bioRxiv">
        <title>Genomics of Preaxostyla Flagellates Illuminates Evolutionary Transitions and the Path Towards Mitochondrial Loss.</title>
        <authorList>
            <person name="Novak L.V.F."/>
            <person name="Treitli S.C."/>
            <person name="Pyrih J."/>
            <person name="Halakuc P."/>
            <person name="Pipaliya S.V."/>
            <person name="Vacek V."/>
            <person name="Brzon O."/>
            <person name="Soukal P."/>
            <person name="Eme L."/>
            <person name="Dacks J.B."/>
            <person name="Karnkowska A."/>
            <person name="Elias M."/>
            <person name="Hampl V."/>
        </authorList>
    </citation>
    <scope>NUCLEOTIDE SEQUENCE [LARGE SCALE GENOMIC DNA]</scope>
    <source>
        <strain evidence="2">NAU3</strain>
        <tissue evidence="2">Gut</tissue>
    </source>
</reference>
<proteinExistence type="predicted"/>